<dbReference type="EMBL" id="VJMH01005685">
    <property type="protein sequence ID" value="KAF0693507.1"/>
    <property type="molecule type" value="Genomic_DNA"/>
</dbReference>
<feature type="compositionally biased region" description="Low complexity" evidence="2">
    <location>
        <begin position="149"/>
        <end position="175"/>
    </location>
</feature>
<dbReference type="AlphaFoldDB" id="A0A485L3C5"/>
<feature type="coiled-coil region" evidence="1">
    <location>
        <begin position="71"/>
        <end position="98"/>
    </location>
</feature>
<proteinExistence type="predicted"/>
<dbReference type="OrthoDB" id="265955at2759"/>
<feature type="region of interest" description="Disordered" evidence="2">
    <location>
        <begin position="121"/>
        <end position="214"/>
    </location>
</feature>
<reference evidence="4 5" key="1">
    <citation type="submission" date="2019-03" db="EMBL/GenBank/DDBJ databases">
        <authorList>
            <person name="Gaulin E."/>
            <person name="Dumas B."/>
        </authorList>
    </citation>
    <scope>NUCLEOTIDE SEQUENCE [LARGE SCALE GENOMIC DNA]</scope>
    <source>
        <strain evidence="4">CBS 568.67</strain>
    </source>
</reference>
<organism evidence="4 5">
    <name type="scientific">Aphanomyces stellatus</name>
    <dbReference type="NCBI Taxonomy" id="120398"/>
    <lineage>
        <taxon>Eukaryota</taxon>
        <taxon>Sar</taxon>
        <taxon>Stramenopiles</taxon>
        <taxon>Oomycota</taxon>
        <taxon>Saprolegniomycetes</taxon>
        <taxon>Saprolegniales</taxon>
        <taxon>Verrucalvaceae</taxon>
        <taxon>Aphanomyces</taxon>
    </lineage>
</organism>
<dbReference type="EMBL" id="CAADRA010005706">
    <property type="protein sequence ID" value="VFT92335.1"/>
    <property type="molecule type" value="Genomic_DNA"/>
</dbReference>
<evidence type="ECO:0000313" key="4">
    <source>
        <dbReference type="EMBL" id="VFT92335.1"/>
    </source>
</evidence>
<evidence type="ECO:0000313" key="5">
    <source>
        <dbReference type="Proteomes" id="UP000332933"/>
    </source>
</evidence>
<evidence type="ECO:0000256" key="1">
    <source>
        <dbReference type="SAM" id="Coils"/>
    </source>
</evidence>
<sequence>MDAANVARKPKVRTCYVCGREYGLSSFEIHLKQCKQLWIAQEELKPLKERRPVPEPPPILAASAGDDAPLKTAYEMTAEELEAQNRAAQQAFEQKVCQRPSTSLHGICRLAIHNRSCTAEHPAKAVGQARLGKDDTDGDAPPPSKPKAVKPSTPPTDKGSQLSSSSSLGEKPLSGHLSSNRKQRDKLQSPLTSSENADTPSSAPSTPKISTRSMSEIKAKLDHWEKIALQMVQDIRDLKLAIDQA</sequence>
<keyword evidence="5" id="KW-1185">Reference proteome</keyword>
<dbReference type="Gene3D" id="3.30.160.60">
    <property type="entry name" value="Classic Zinc Finger"/>
    <property type="match status" value="1"/>
</dbReference>
<dbReference type="Proteomes" id="UP000332933">
    <property type="component" value="Unassembled WGS sequence"/>
</dbReference>
<evidence type="ECO:0000313" key="3">
    <source>
        <dbReference type="EMBL" id="KAF0693507.1"/>
    </source>
</evidence>
<name>A0A485L3C5_9STRA</name>
<protein>
    <submittedName>
        <fullName evidence="4">Aste57867_15533 protein</fullName>
    </submittedName>
</protein>
<keyword evidence="1" id="KW-0175">Coiled coil</keyword>
<evidence type="ECO:0000256" key="2">
    <source>
        <dbReference type="SAM" id="MobiDB-lite"/>
    </source>
</evidence>
<reference evidence="3" key="2">
    <citation type="submission" date="2019-06" db="EMBL/GenBank/DDBJ databases">
        <title>Genomics analysis of Aphanomyces spp. identifies a new class of oomycete effector associated with host adaptation.</title>
        <authorList>
            <person name="Gaulin E."/>
        </authorList>
    </citation>
    <scope>NUCLEOTIDE SEQUENCE</scope>
    <source>
        <strain evidence="3">CBS 578.67</strain>
    </source>
</reference>
<dbReference type="Pfam" id="PF13913">
    <property type="entry name" value="zf-C2HC_2"/>
    <property type="match status" value="1"/>
</dbReference>
<gene>
    <name evidence="4" type="primary">Aste57867_15533</name>
    <name evidence="3" type="ORF">As57867_015477</name>
    <name evidence="4" type="ORF">ASTE57867_15533</name>
</gene>
<accession>A0A485L3C5</accession>
<feature type="compositionally biased region" description="Polar residues" evidence="2">
    <location>
        <begin position="189"/>
        <end position="214"/>
    </location>
</feature>